<gene>
    <name evidence="2" type="ORF">H4R26_005959</name>
</gene>
<sequence>RGRLQPRRRRVHRRHVPGPPPGNCRRPGRRRHARQAIRRRRHPGRRAAPLPARPRRPRRNLRPWLLVRRHPRPGREHPAPAPRAQAVSPPSRRRASRLDPGAVAQKLL</sequence>
<organism evidence="2 3">
    <name type="scientific">Coemansia thaxteri</name>
    <dbReference type="NCBI Taxonomy" id="2663907"/>
    <lineage>
        <taxon>Eukaryota</taxon>
        <taxon>Fungi</taxon>
        <taxon>Fungi incertae sedis</taxon>
        <taxon>Zoopagomycota</taxon>
        <taxon>Kickxellomycotina</taxon>
        <taxon>Kickxellomycetes</taxon>
        <taxon>Kickxellales</taxon>
        <taxon>Kickxellaceae</taxon>
        <taxon>Coemansia</taxon>
    </lineage>
</organism>
<accession>A0A9W8EFD7</accession>
<dbReference type="Proteomes" id="UP001150907">
    <property type="component" value="Unassembled WGS sequence"/>
</dbReference>
<evidence type="ECO:0000256" key="1">
    <source>
        <dbReference type="SAM" id="MobiDB-lite"/>
    </source>
</evidence>
<reference evidence="2" key="1">
    <citation type="submission" date="2022-07" db="EMBL/GenBank/DDBJ databases">
        <title>Phylogenomic reconstructions and comparative analyses of Kickxellomycotina fungi.</title>
        <authorList>
            <person name="Reynolds N.K."/>
            <person name="Stajich J.E."/>
            <person name="Barry K."/>
            <person name="Grigoriev I.V."/>
            <person name="Crous P."/>
            <person name="Smith M.E."/>
        </authorList>
    </citation>
    <scope>NUCLEOTIDE SEQUENCE</scope>
    <source>
        <strain evidence="2">IMI 214461</strain>
    </source>
</reference>
<keyword evidence="3" id="KW-1185">Reference proteome</keyword>
<feature type="compositionally biased region" description="Basic residues" evidence="1">
    <location>
        <begin position="1"/>
        <end position="16"/>
    </location>
</feature>
<protein>
    <submittedName>
        <fullName evidence="2">Uncharacterized protein</fullName>
    </submittedName>
</protein>
<dbReference type="AlphaFoldDB" id="A0A9W8EFD7"/>
<comment type="caution">
    <text evidence="2">The sequence shown here is derived from an EMBL/GenBank/DDBJ whole genome shotgun (WGS) entry which is preliminary data.</text>
</comment>
<feature type="non-terminal residue" evidence="2">
    <location>
        <position position="108"/>
    </location>
</feature>
<name>A0A9W8EFD7_9FUNG</name>
<evidence type="ECO:0000313" key="2">
    <source>
        <dbReference type="EMBL" id="KAJ1997087.1"/>
    </source>
</evidence>
<dbReference type="EMBL" id="JANBQF010001500">
    <property type="protein sequence ID" value="KAJ1997087.1"/>
    <property type="molecule type" value="Genomic_DNA"/>
</dbReference>
<feature type="compositionally biased region" description="Basic residues" evidence="1">
    <location>
        <begin position="53"/>
        <end position="72"/>
    </location>
</feature>
<evidence type="ECO:0000313" key="3">
    <source>
        <dbReference type="Proteomes" id="UP001150907"/>
    </source>
</evidence>
<proteinExistence type="predicted"/>
<feature type="non-terminal residue" evidence="2">
    <location>
        <position position="1"/>
    </location>
</feature>
<feature type="compositionally biased region" description="Basic residues" evidence="1">
    <location>
        <begin position="26"/>
        <end position="45"/>
    </location>
</feature>
<feature type="region of interest" description="Disordered" evidence="1">
    <location>
        <begin position="1"/>
        <end position="108"/>
    </location>
</feature>